<name>A0A1H9RX79_9FIRM</name>
<feature type="transmembrane region" description="Helical" evidence="1">
    <location>
        <begin position="116"/>
        <end position="139"/>
    </location>
</feature>
<keyword evidence="1" id="KW-1133">Transmembrane helix</keyword>
<gene>
    <name evidence="2" type="ORF">SAMN02910429_01020</name>
</gene>
<dbReference type="GO" id="GO:0005886">
    <property type="term" value="C:plasma membrane"/>
    <property type="evidence" value="ECO:0007669"/>
    <property type="project" value="InterPro"/>
</dbReference>
<dbReference type="OrthoDB" id="9795813at2"/>
<evidence type="ECO:0000313" key="3">
    <source>
        <dbReference type="Proteomes" id="UP000182471"/>
    </source>
</evidence>
<feature type="transmembrane region" description="Helical" evidence="1">
    <location>
        <begin position="84"/>
        <end position="109"/>
    </location>
</feature>
<feature type="transmembrane region" description="Helical" evidence="1">
    <location>
        <begin position="151"/>
        <end position="171"/>
    </location>
</feature>
<keyword evidence="1" id="KW-0812">Transmembrane</keyword>
<organism evidence="2 3">
    <name type="scientific">Lachnobacterium bovis</name>
    <dbReference type="NCBI Taxonomy" id="140626"/>
    <lineage>
        <taxon>Bacteria</taxon>
        <taxon>Bacillati</taxon>
        <taxon>Bacillota</taxon>
        <taxon>Clostridia</taxon>
        <taxon>Lachnospirales</taxon>
        <taxon>Lachnospiraceae</taxon>
        <taxon>Lachnobacterium</taxon>
    </lineage>
</organism>
<dbReference type="RefSeq" id="WP_022749267.1">
    <property type="nucleotide sequence ID" value="NZ_FOGW01000009.1"/>
</dbReference>
<dbReference type="Pfam" id="PF09515">
    <property type="entry name" value="Thia_YuaJ"/>
    <property type="match status" value="1"/>
</dbReference>
<accession>A0A1H9RX79</accession>
<dbReference type="AlphaFoldDB" id="A0A1H9RX79"/>
<keyword evidence="3" id="KW-1185">Reference proteome</keyword>
<dbReference type="GO" id="GO:0015234">
    <property type="term" value="F:thiamine transmembrane transporter activity"/>
    <property type="evidence" value="ECO:0007669"/>
    <property type="project" value="InterPro"/>
</dbReference>
<evidence type="ECO:0000256" key="1">
    <source>
        <dbReference type="SAM" id="Phobius"/>
    </source>
</evidence>
<keyword evidence="1" id="KW-0472">Membrane</keyword>
<dbReference type="InterPro" id="IPR012651">
    <property type="entry name" value="Thia_Transptr_ThiT"/>
</dbReference>
<proteinExistence type="predicted"/>
<evidence type="ECO:0000313" key="2">
    <source>
        <dbReference type="EMBL" id="SER76509.1"/>
    </source>
</evidence>
<sequence length="231" mass="25209">MSLFIESSATSDGTTYTFTKLGTTSIVLAIIAILLISCALLGKKTKITSRQLAFTSLTLALAFLASFIKLFQMPMGGSVTLFSMFFITLIGYWYGLSVGITAGISFGLLQLIINPYILCLPQVITDYILAFGSLGLSGIFSKSKNGLLKGYVVGVFGRFFFAVLSGVIFFGNYSSFLGMSNSLLYSIIYNGSYLFAEMILTIIFLLASNYNKNFNMGISYITKLATNRAYH</sequence>
<protein>
    <submittedName>
        <fullName evidence="2">Thiamine transporter</fullName>
    </submittedName>
</protein>
<feature type="transmembrane region" description="Helical" evidence="1">
    <location>
        <begin position="20"/>
        <end position="40"/>
    </location>
</feature>
<feature type="transmembrane region" description="Helical" evidence="1">
    <location>
        <begin position="183"/>
        <end position="207"/>
    </location>
</feature>
<dbReference type="Proteomes" id="UP000182471">
    <property type="component" value="Unassembled WGS sequence"/>
</dbReference>
<feature type="transmembrane region" description="Helical" evidence="1">
    <location>
        <begin position="52"/>
        <end position="72"/>
    </location>
</feature>
<reference evidence="3" key="1">
    <citation type="submission" date="2016-10" db="EMBL/GenBank/DDBJ databases">
        <authorList>
            <person name="Varghese N."/>
            <person name="Submissions S."/>
        </authorList>
    </citation>
    <scope>NUCLEOTIDE SEQUENCE [LARGE SCALE GENOMIC DNA]</scope>
    <source>
        <strain evidence="3">S1b</strain>
    </source>
</reference>
<dbReference type="Gene3D" id="1.10.1760.20">
    <property type="match status" value="1"/>
</dbReference>
<dbReference type="EMBL" id="FOGW01000009">
    <property type="protein sequence ID" value="SER76509.1"/>
    <property type="molecule type" value="Genomic_DNA"/>
</dbReference>